<dbReference type="AlphaFoldDB" id="A0AAD6VRI3"/>
<evidence type="ECO:0000313" key="6">
    <source>
        <dbReference type="Proteomes" id="UP001219525"/>
    </source>
</evidence>
<dbReference type="CDD" id="cd12148">
    <property type="entry name" value="fungal_TF_MHR"/>
    <property type="match status" value="1"/>
</dbReference>
<feature type="compositionally biased region" description="Low complexity" evidence="3">
    <location>
        <begin position="13"/>
        <end position="25"/>
    </location>
</feature>
<keyword evidence="1 2" id="KW-0371">Homeobox</keyword>
<evidence type="ECO:0000259" key="4">
    <source>
        <dbReference type="PROSITE" id="PS50071"/>
    </source>
</evidence>
<dbReference type="PANTHER" id="PTHR46255">
    <property type="entry name" value="SHORT STATURE HOMEOBOX"/>
    <property type="match status" value="1"/>
</dbReference>
<dbReference type="Pfam" id="PF00046">
    <property type="entry name" value="Homeodomain"/>
    <property type="match status" value="1"/>
</dbReference>
<protein>
    <recommendedName>
        <fullName evidence="4">Homeobox domain-containing protein</fullName>
    </recommendedName>
</protein>
<reference evidence="5" key="1">
    <citation type="submission" date="2023-03" db="EMBL/GenBank/DDBJ databases">
        <title>Massive genome expansion in bonnet fungi (Mycena s.s.) driven by repeated elements and novel gene families across ecological guilds.</title>
        <authorList>
            <consortium name="Lawrence Berkeley National Laboratory"/>
            <person name="Harder C.B."/>
            <person name="Miyauchi S."/>
            <person name="Viragh M."/>
            <person name="Kuo A."/>
            <person name="Thoen E."/>
            <person name="Andreopoulos B."/>
            <person name="Lu D."/>
            <person name="Skrede I."/>
            <person name="Drula E."/>
            <person name="Henrissat B."/>
            <person name="Morin E."/>
            <person name="Kohler A."/>
            <person name="Barry K."/>
            <person name="LaButti K."/>
            <person name="Morin E."/>
            <person name="Salamov A."/>
            <person name="Lipzen A."/>
            <person name="Mereny Z."/>
            <person name="Hegedus B."/>
            <person name="Baldrian P."/>
            <person name="Stursova M."/>
            <person name="Weitz H."/>
            <person name="Taylor A."/>
            <person name="Grigoriev I.V."/>
            <person name="Nagy L.G."/>
            <person name="Martin F."/>
            <person name="Kauserud H."/>
        </authorList>
    </citation>
    <scope>NUCLEOTIDE SEQUENCE</scope>
    <source>
        <strain evidence="5">9144</strain>
    </source>
</reference>
<dbReference type="InterPro" id="IPR052631">
    <property type="entry name" value="Paired_homeobox_Bicoid"/>
</dbReference>
<feature type="compositionally biased region" description="Polar residues" evidence="3">
    <location>
        <begin position="45"/>
        <end position="54"/>
    </location>
</feature>
<feature type="compositionally biased region" description="Low complexity" evidence="3">
    <location>
        <begin position="97"/>
        <end position="109"/>
    </location>
</feature>
<dbReference type="PANTHER" id="PTHR46255:SF3">
    <property type="entry name" value="HOMEOBOX DOMAIN-CONTAINING PROTEIN"/>
    <property type="match status" value="1"/>
</dbReference>
<sequence>MSSSNSTPTSLRAPANDPATATPASAAPPPNTAPAPPSPSSSASQFAHVNSSVSYPHHLIHRRPSPSHDSPHIPKRARRHSSHSLSSGGDSEDRLPRSSSDLSSHSGSPPAGPAPLPFLKMRRSLTTPHQTAVLHALLAQTRFPTTAQREEVGRAIGLSARKVQIWFQNQRQKDRRPWIQSQSDVAQTQTQYSLYTPLPYPSAPTDLPHDFGQFLGPLYGHDYGEPPAPVPAVRALEETVQRLEARLHGLEHPEEATPSTMFQGPSPVHTHSPVFLPAFSTIGGGGTPPYGMHGSTPPYSSYGSTSPYGSYGSTPPYGSYRSTGTPPYSSYVGTPPLAYGSQRDSPSGEPNGGSPVSLPSFSLEFDRQLCDSLIKKFLPHASQFGLFLDTGSNYGLLPTSFYAAPALLNAMCIWGAHLSADRSREEQFRSKALQYAVTDLSVHTYLHTLQAEVLLAYFFWRTGGLLKARTHAATAPAEAPLLELTEPQYPDHSHYYSVRLPPPGTALEEGERINGFWAVLTLQKGLAVALEPAAQVCGVLEASGMQIDTPWPLELEEYKRGLLGANVRGELTVHRFLSMPAPSSGSNLSDHHDSGDSLTAVHVKANVLLHRAVYLHGQWRPALFLVLHANLKVAIALYPGVSERADLLSAIRTTDVVTSSLREQLLLLEPSCGDRMSTIVLTHALLNSAAIRLHGISMDRDPLSQQRCVAAAMDMLRLGVGDTDSEVNPIMGTLWAAACGVLVDELKRLRAVRDSDAWPQAVDGEKTRYEKDVSASLQEGLGTLRGCARESVWMGEFLLFATSVAEAYFFFFGYGEHHLATVKEAMADL</sequence>
<dbReference type="InterPro" id="IPR001356">
    <property type="entry name" value="HD"/>
</dbReference>
<feature type="compositionally biased region" description="Pro residues" evidence="3">
    <location>
        <begin position="26"/>
        <end position="39"/>
    </location>
</feature>
<dbReference type="Proteomes" id="UP001219525">
    <property type="component" value="Unassembled WGS sequence"/>
</dbReference>
<feature type="DNA-binding region" description="Homeobox" evidence="1">
    <location>
        <begin position="119"/>
        <end position="178"/>
    </location>
</feature>
<organism evidence="5 6">
    <name type="scientific">Mycena pura</name>
    <dbReference type="NCBI Taxonomy" id="153505"/>
    <lineage>
        <taxon>Eukaryota</taxon>
        <taxon>Fungi</taxon>
        <taxon>Dikarya</taxon>
        <taxon>Basidiomycota</taxon>
        <taxon>Agaricomycotina</taxon>
        <taxon>Agaricomycetes</taxon>
        <taxon>Agaricomycetidae</taxon>
        <taxon>Agaricales</taxon>
        <taxon>Marasmiineae</taxon>
        <taxon>Mycenaceae</taxon>
        <taxon>Mycena</taxon>
    </lineage>
</organism>
<evidence type="ECO:0000256" key="1">
    <source>
        <dbReference type="PROSITE-ProRule" id="PRU00108"/>
    </source>
</evidence>
<comment type="subcellular location">
    <subcellularLocation>
        <location evidence="1 2">Nucleus</location>
    </subcellularLocation>
</comment>
<dbReference type="PROSITE" id="PS50071">
    <property type="entry name" value="HOMEOBOX_2"/>
    <property type="match status" value="1"/>
</dbReference>
<keyword evidence="6" id="KW-1185">Reference proteome</keyword>
<dbReference type="CDD" id="cd00086">
    <property type="entry name" value="homeodomain"/>
    <property type="match status" value="1"/>
</dbReference>
<feature type="compositionally biased region" description="Basic residues" evidence="3">
    <location>
        <begin position="73"/>
        <end position="82"/>
    </location>
</feature>
<accession>A0AAD6VRI3</accession>
<dbReference type="EMBL" id="JARJCW010000019">
    <property type="protein sequence ID" value="KAJ7214396.1"/>
    <property type="molecule type" value="Genomic_DNA"/>
</dbReference>
<keyword evidence="1 2" id="KW-0539">Nucleus</keyword>
<gene>
    <name evidence="5" type="ORF">GGX14DRAFT_610793</name>
</gene>
<dbReference type="GO" id="GO:0005634">
    <property type="term" value="C:nucleus"/>
    <property type="evidence" value="ECO:0007669"/>
    <property type="project" value="UniProtKB-SubCell"/>
</dbReference>
<name>A0AAD6VRI3_9AGAR</name>
<evidence type="ECO:0000256" key="3">
    <source>
        <dbReference type="SAM" id="MobiDB-lite"/>
    </source>
</evidence>
<dbReference type="SMART" id="SM00389">
    <property type="entry name" value="HOX"/>
    <property type="match status" value="1"/>
</dbReference>
<dbReference type="Gene3D" id="1.10.10.60">
    <property type="entry name" value="Homeodomain-like"/>
    <property type="match status" value="1"/>
</dbReference>
<feature type="region of interest" description="Disordered" evidence="3">
    <location>
        <begin position="1"/>
        <end position="118"/>
    </location>
</feature>
<feature type="domain" description="Homeobox" evidence="4">
    <location>
        <begin position="117"/>
        <end position="177"/>
    </location>
</feature>
<dbReference type="SUPFAM" id="SSF46689">
    <property type="entry name" value="Homeodomain-like"/>
    <property type="match status" value="1"/>
</dbReference>
<proteinExistence type="predicted"/>
<dbReference type="GO" id="GO:0000981">
    <property type="term" value="F:DNA-binding transcription factor activity, RNA polymerase II-specific"/>
    <property type="evidence" value="ECO:0007669"/>
    <property type="project" value="TreeGrafter"/>
</dbReference>
<feature type="region of interest" description="Disordered" evidence="3">
    <location>
        <begin position="331"/>
        <end position="355"/>
    </location>
</feature>
<evidence type="ECO:0000313" key="5">
    <source>
        <dbReference type="EMBL" id="KAJ7214396.1"/>
    </source>
</evidence>
<comment type="caution">
    <text evidence="5">The sequence shown here is derived from an EMBL/GenBank/DDBJ whole genome shotgun (WGS) entry which is preliminary data.</text>
</comment>
<feature type="compositionally biased region" description="Polar residues" evidence="3">
    <location>
        <begin position="1"/>
        <end position="10"/>
    </location>
</feature>
<keyword evidence="1 2" id="KW-0238">DNA-binding</keyword>
<dbReference type="InterPro" id="IPR009057">
    <property type="entry name" value="Homeodomain-like_sf"/>
</dbReference>
<dbReference type="GO" id="GO:1990837">
    <property type="term" value="F:sequence-specific double-stranded DNA binding"/>
    <property type="evidence" value="ECO:0007669"/>
    <property type="project" value="TreeGrafter"/>
</dbReference>
<evidence type="ECO:0000256" key="2">
    <source>
        <dbReference type="RuleBase" id="RU000682"/>
    </source>
</evidence>